<name>A0AAI9X4S7_PENTH</name>
<dbReference type="Pfam" id="PF06087">
    <property type="entry name" value="Tyr-DNA_phospho"/>
    <property type="match status" value="1"/>
</dbReference>
<organism evidence="7 8">
    <name type="scientific">Penicillium thymicola</name>
    <dbReference type="NCBI Taxonomy" id="293382"/>
    <lineage>
        <taxon>Eukaryota</taxon>
        <taxon>Fungi</taxon>
        <taxon>Dikarya</taxon>
        <taxon>Ascomycota</taxon>
        <taxon>Pezizomycotina</taxon>
        <taxon>Eurotiomycetes</taxon>
        <taxon>Eurotiomycetidae</taxon>
        <taxon>Eurotiales</taxon>
        <taxon>Aspergillaceae</taxon>
        <taxon>Penicillium</taxon>
    </lineage>
</organism>
<evidence type="ECO:0000313" key="8">
    <source>
        <dbReference type="Proteomes" id="UP001227192"/>
    </source>
</evidence>
<comment type="caution">
    <text evidence="7">The sequence shown here is derived from an EMBL/GenBank/DDBJ whole genome shotgun (WGS) entry which is preliminary data.</text>
</comment>
<dbReference type="GO" id="GO:0044550">
    <property type="term" value="P:secondary metabolite biosynthetic process"/>
    <property type="evidence" value="ECO:0007669"/>
    <property type="project" value="TreeGrafter"/>
</dbReference>
<dbReference type="GO" id="GO:0006281">
    <property type="term" value="P:DNA repair"/>
    <property type="evidence" value="ECO:0007669"/>
    <property type="project" value="InterPro"/>
</dbReference>
<evidence type="ECO:0000256" key="3">
    <source>
        <dbReference type="PIRSR" id="PIRSR610347-1"/>
    </source>
</evidence>
<keyword evidence="1" id="KW-0596">Phosphopantetheine</keyword>
<feature type="active site" description="Proton donor/acceptor" evidence="3">
    <location>
        <position position="246"/>
    </location>
</feature>
<reference evidence="7" key="2">
    <citation type="journal article" date="2016" name="Fungal Biol.">
        <title>Ochratoxin A production by Penicillium thymicola.</title>
        <authorList>
            <person name="Nguyen H.D.T."/>
            <person name="McMullin D.R."/>
            <person name="Ponomareva E."/>
            <person name="Riley R."/>
            <person name="Pomraning K.R."/>
            <person name="Baker S.E."/>
            <person name="Seifert K.A."/>
        </authorList>
    </citation>
    <scope>NUCLEOTIDE SEQUENCE</scope>
    <source>
        <strain evidence="7">DAOM 180753</strain>
    </source>
</reference>
<evidence type="ECO:0000259" key="6">
    <source>
        <dbReference type="Pfam" id="PF00501"/>
    </source>
</evidence>
<evidence type="ECO:0000256" key="4">
    <source>
        <dbReference type="PIRSR" id="PIRSR610347-2"/>
    </source>
</evidence>
<evidence type="ECO:0000256" key="1">
    <source>
        <dbReference type="ARBA" id="ARBA00022450"/>
    </source>
</evidence>
<dbReference type="EMBL" id="LACB01000433">
    <property type="protein sequence ID" value="KAJ9483419.1"/>
    <property type="molecule type" value="Genomic_DNA"/>
</dbReference>
<dbReference type="InterPro" id="IPR042099">
    <property type="entry name" value="ANL_N_sf"/>
</dbReference>
<dbReference type="Proteomes" id="UP001227192">
    <property type="component" value="Unassembled WGS sequence"/>
</dbReference>
<dbReference type="PANTHER" id="PTHR45527:SF1">
    <property type="entry name" value="FATTY ACID SYNTHASE"/>
    <property type="match status" value="1"/>
</dbReference>
<dbReference type="GO" id="GO:0031177">
    <property type="term" value="F:phosphopantetheine binding"/>
    <property type="evidence" value="ECO:0007669"/>
    <property type="project" value="TreeGrafter"/>
</dbReference>
<feature type="domain" description="AMP-dependent synthetase/ligase" evidence="6">
    <location>
        <begin position="14"/>
        <end position="130"/>
    </location>
</feature>
<dbReference type="AlphaFoldDB" id="A0AAI9X4S7"/>
<feature type="binding site" evidence="4">
    <location>
        <position position="248"/>
    </location>
    <ligand>
        <name>substrate</name>
    </ligand>
</feature>
<dbReference type="Pfam" id="PF00501">
    <property type="entry name" value="AMP-binding"/>
    <property type="match status" value="1"/>
</dbReference>
<dbReference type="InterPro" id="IPR000873">
    <property type="entry name" value="AMP-dep_synth/lig_dom"/>
</dbReference>
<dbReference type="SUPFAM" id="SSF56024">
    <property type="entry name" value="Phospholipase D/nuclease"/>
    <property type="match status" value="1"/>
</dbReference>
<dbReference type="PROSITE" id="PS00455">
    <property type="entry name" value="AMP_BINDING"/>
    <property type="match status" value="1"/>
</dbReference>
<dbReference type="InterPro" id="IPR010347">
    <property type="entry name" value="Tdp1"/>
</dbReference>
<keyword evidence="2" id="KW-0597">Phosphoprotein</keyword>
<dbReference type="SUPFAM" id="SSF56801">
    <property type="entry name" value="Acetyl-CoA synthetase-like"/>
    <property type="match status" value="1"/>
</dbReference>
<sequence>MNEAVEGYFASPPLVTASSPSDLAYLICTSGSTGTPKGVGVLLSHRSASHGISSFELNGRRRWLLFYNPVFSAAQRTILATLAKGACLCLARRERLATALPEVHVNLEIDALGITPSALSLLSAVRERPKADAASCDWREEGRSGLTVYFRYVFFKALTPSKTPQPTTYSIIFPTPDEIRRSLNGYNSGDSIHMKTQSAAQQKQFQYMHPYLCQWAGDSLPPGQCIDLSEDDSPRREAGRARATPHIKTYIRFADSDIKIIDWAMVSSANLSTQA</sequence>
<gene>
    <name evidence="7" type="ORF">VN97_g9990</name>
</gene>
<dbReference type="GO" id="GO:0005737">
    <property type="term" value="C:cytoplasm"/>
    <property type="evidence" value="ECO:0007669"/>
    <property type="project" value="TreeGrafter"/>
</dbReference>
<feature type="site" description="Interaction with DNA" evidence="5">
    <location>
        <position position="272"/>
    </location>
</feature>
<dbReference type="InterPro" id="IPR020845">
    <property type="entry name" value="AMP-binding_CS"/>
</dbReference>
<protein>
    <recommendedName>
        <fullName evidence="6">AMP-dependent synthetase/ligase domain-containing protein</fullName>
    </recommendedName>
</protein>
<evidence type="ECO:0000256" key="2">
    <source>
        <dbReference type="ARBA" id="ARBA00022553"/>
    </source>
</evidence>
<evidence type="ECO:0000313" key="7">
    <source>
        <dbReference type="EMBL" id="KAJ9483419.1"/>
    </source>
</evidence>
<evidence type="ECO:0000256" key="5">
    <source>
        <dbReference type="PIRSR" id="PIRSR610347-3"/>
    </source>
</evidence>
<keyword evidence="8" id="KW-1185">Reference proteome</keyword>
<accession>A0AAI9X4S7</accession>
<dbReference type="Gene3D" id="3.40.50.12780">
    <property type="entry name" value="N-terminal domain of ligase-like"/>
    <property type="match status" value="1"/>
</dbReference>
<dbReference type="Gene3D" id="3.30.870.10">
    <property type="entry name" value="Endonuclease Chain A"/>
    <property type="match status" value="1"/>
</dbReference>
<dbReference type="GO" id="GO:0043041">
    <property type="term" value="P:amino acid activation for nonribosomal peptide biosynthetic process"/>
    <property type="evidence" value="ECO:0007669"/>
    <property type="project" value="TreeGrafter"/>
</dbReference>
<dbReference type="PANTHER" id="PTHR45527">
    <property type="entry name" value="NONRIBOSOMAL PEPTIDE SYNTHETASE"/>
    <property type="match status" value="1"/>
</dbReference>
<dbReference type="GO" id="GO:0005634">
    <property type="term" value="C:nucleus"/>
    <property type="evidence" value="ECO:0007669"/>
    <property type="project" value="InterPro"/>
</dbReference>
<proteinExistence type="predicted"/>
<reference evidence="7" key="1">
    <citation type="submission" date="2015-06" db="EMBL/GenBank/DDBJ databases">
        <authorList>
            <person name="Nguyen H."/>
        </authorList>
    </citation>
    <scope>NUCLEOTIDE SEQUENCE</scope>
    <source>
        <strain evidence="7">DAOM 180753</strain>
    </source>
</reference>
<dbReference type="GO" id="GO:0008081">
    <property type="term" value="F:phosphoric diester hydrolase activity"/>
    <property type="evidence" value="ECO:0007669"/>
    <property type="project" value="InterPro"/>
</dbReference>